<evidence type="ECO:0000259" key="3">
    <source>
        <dbReference type="SMART" id="SM00093"/>
    </source>
</evidence>
<evidence type="ECO:0000256" key="1">
    <source>
        <dbReference type="RuleBase" id="RU000411"/>
    </source>
</evidence>
<evidence type="ECO:0000256" key="2">
    <source>
        <dbReference type="SAM" id="SignalP"/>
    </source>
</evidence>
<dbReference type="PANTHER" id="PTHR11461:SF211">
    <property type="entry name" value="GH10112P-RELATED"/>
    <property type="match status" value="1"/>
</dbReference>
<dbReference type="HOGENOM" id="CLU_023330_0_3_9"/>
<dbReference type="InterPro" id="IPR042178">
    <property type="entry name" value="Serpin_sf_1"/>
</dbReference>
<feature type="chain" id="PRO_5003600807" evidence="2">
    <location>
        <begin position="29"/>
        <end position="414"/>
    </location>
</feature>
<dbReference type="PANTHER" id="PTHR11461">
    <property type="entry name" value="SERINE PROTEASE INHIBITOR, SERPIN"/>
    <property type="match status" value="1"/>
</dbReference>
<dbReference type="SUPFAM" id="SSF56574">
    <property type="entry name" value="Serpins"/>
    <property type="match status" value="1"/>
</dbReference>
<evidence type="ECO:0000313" key="5">
    <source>
        <dbReference type="Proteomes" id="UP000005104"/>
    </source>
</evidence>
<feature type="domain" description="Serpin" evidence="3">
    <location>
        <begin position="57"/>
        <end position="413"/>
    </location>
</feature>
<accession>H5XTY7</accession>
<protein>
    <submittedName>
        <fullName evidence="4">Serine protease inhibitor</fullName>
    </submittedName>
</protein>
<name>H5XTY7_9FIRM</name>
<proteinExistence type="inferred from homology"/>
<dbReference type="InterPro" id="IPR023796">
    <property type="entry name" value="Serpin_dom"/>
</dbReference>
<dbReference type="eggNOG" id="COG4826">
    <property type="taxonomic scope" value="Bacteria"/>
</dbReference>
<dbReference type="AlphaFoldDB" id="H5XTY7"/>
<dbReference type="EMBL" id="CM001441">
    <property type="protein sequence ID" value="EHQ88945.1"/>
    <property type="molecule type" value="Genomic_DNA"/>
</dbReference>
<dbReference type="Gene3D" id="3.30.497.10">
    <property type="entry name" value="Antithrombin, subunit I, domain 2"/>
    <property type="match status" value="1"/>
</dbReference>
<comment type="similarity">
    <text evidence="1">Belongs to the serpin family.</text>
</comment>
<dbReference type="CDD" id="cd19588">
    <property type="entry name" value="serpin_miropin-like"/>
    <property type="match status" value="1"/>
</dbReference>
<dbReference type="MEROPS" id="I04.073"/>
<dbReference type="PROSITE" id="PS00284">
    <property type="entry name" value="SERPIN"/>
    <property type="match status" value="1"/>
</dbReference>
<dbReference type="GO" id="GO:0005615">
    <property type="term" value="C:extracellular space"/>
    <property type="evidence" value="ECO:0007669"/>
    <property type="project" value="InterPro"/>
</dbReference>
<dbReference type="GO" id="GO:0004867">
    <property type="term" value="F:serine-type endopeptidase inhibitor activity"/>
    <property type="evidence" value="ECO:0007669"/>
    <property type="project" value="InterPro"/>
</dbReference>
<dbReference type="STRING" id="768710.DesyoDRAFT_1820"/>
<dbReference type="InterPro" id="IPR036186">
    <property type="entry name" value="Serpin_sf"/>
</dbReference>
<dbReference type="SMART" id="SM00093">
    <property type="entry name" value="SERPIN"/>
    <property type="match status" value="1"/>
</dbReference>
<dbReference type="Gene3D" id="2.30.39.10">
    <property type="entry name" value="Alpha-1-antitrypsin, domain 1"/>
    <property type="match status" value="1"/>
</dbReference>
<gene>
    <name evidence="4" type="ORF">DesyoDRAFT_1820</name>
</gene>
<dbReference type="InterPro" id="IPR000215">
    <property type="entry name" value="Serpin_fam"/>
</dbReference>
<organism evidence="4 5">
    <name type="scientific">Desulfosporosinus youngiae DSM 17734</name>
    <dbReference type="NCBI Taxonomy" id="768710"/>
    <lineage>
        <taxon>Bacteria</taxon>
        <taxon>Bacillati</taxon>
        <taxon>Bacillota</taxon>
        <taxon>Clostridia</taxon>
        <taxon>Eubacteriales</taxon>
        <taxon>Desulfitobacteriaceae</taxon>
        <taxon>Desulfosporosinus</taxon>
    </lineage>
</organism>
<dbReference type="Proteomes" id="UP000005104">
    <property type="component" value="Chromosome"/>
</dbReference>
<keyword evidence="5" id="KW-1185">Reference proteome</keyword>
<sequence length="414" mass="45487">MKRRFCLPLAFIAAVSLLAGCTAEPAQSGQTNPVLNQSFDQDKISMEAVEGNSRFAFDSFKQLDKEDREQNILISPLSISTALAMTYQGAGAATKEAMAGVLGYTGIEDAKLKESYRNLIPYLNGLDDKVELNISNSLWVREGEEIKQDFLTANKDSFKASVTPLDFSKANAPDQINQWVSEATNKKIDKIISSPIPSDTIMYLINAIYFKGDWAEQFDSKNTVKAQFRAGNGGTNEVMMMSRTGNVEYGKGDDFQAVRLPYGSGKAAMYCILPEKDQTINDFIATLDTGRWKGIKESITERNEVNLQLPRFKLEYGIKNLNDSLTALGMGEAFTDKADFSGIGDDVCISRVLHKAVIEVNEEGSEAAAATAVEIRPTSAAEPLAFIADRPFLFVIADDQTGTILFMGKVYEVK</sequence>
<evidence type="ECO:0000313" key="4">
    <source>
        <dbReference type="EMBL" id="EHQ88945.1"/>
    </source>
</evidence>
<feature type="signal peptide" evidence="2">
    <location>
        <begin position="1"/>
        <end position="28"/>
    </location>
</feature>
<keyword evidence="2" id="KW-0732">Signal</keyword>
<dbReference type="PROSITE" id="PS51257">
    <property type="entry name" value="PROKAR_LIPOPROTEIN"/>
    <property type="match status" value="1"/>
</dbReference>
<dbReference type="InterPro" id="IPR042185">
    <property type="entry name" value="Serpin_sf_2"/>
</dbReference>
<reference evidence="4 5" key="1">
    <citation type="submission" date="2011-11" db="EMBL/GenBank/DDBJ databases">
        <title>The Noncontiguous Finished genome of Desulfosporosinus youngiae DSM 17734.</title>
        <authorList>
            <consortium name="US DOE Joint Genome Institute (JGI-PGF)"/>
            <person name="Lucas S."/>
            <person name="Han J."/>
            <person name="Lapidus A."/>
            <person name="Cheng J.-F."/>
            <person name="Goodwin L."/>
            <person name="Pitluck S."/>
            <person name="Peters L."/>
            <person name="Ovchinnikova G."/>
            <person name="Lu M."/>
            <person name="Land M.L."/>
            <person name="Hauser L."/>
            <person name="Pester M."/>
            <person name="Spring S."/>
            <person name="Ollivier B."/>
            <person name="Rattei T."/>
            <person name="Klenk H.-P."/>
            <person name="Wagner M."/>
            <person name="Loy A."/>
            <person name="Woyke T.J."/>
        </authorList>
    </citation>
    <scope>NUCLEOTIDE SEQUENCE [LARGE SCALE GENOMIC DNA]</scope>
    <source>
        <strain evidence="4 5">DSM 17734</strain>
    </source>
</reference>
<dbReference type="OrthoDB" id="9764871at2"/>
<dbReference type="RefSeq" id="WP_007782009.1">
    <property type="nucleotide sequence ID" value="NZ_CM001441.1"/>
</dbReference>
<dbReference type="InterPro" id="IPR023795">
    <property type="entry name" value="Serpin_CS"/>
</dbReference>
<dbReference type="Pfam" id="PF00079">
    <property type="entry name" value="Serpin"/>
    <property type="match status" value="1"/>
</dbReference>